<keyword evidence="6" id="KW-0814">Transposable element</keyword>
<gene>
    <name evidence="7" type="ORF">G5B42_11330</name>
</gene>
<accession>A0A8J6LNY2</accession>
<dbReference type="AlphaFoldDB" id="A0A8J6LNY2"/>
<dbReference type="PANTHER" id="PTHR33217:SF7">
    <property type="entry name" value="TRANSPOSASE FOR INSERTION SEQUENCE ELEMENT IS1081"/>
    <property type="match status" value="1"/>
</dbReference>
<dbReference type="NCBIfam" id="NF033543">
    <property type="entry name" value="transpos_IS256"/>
    <property type="match status" value="1"/>
</dbReference>
<comment type="function">
    <text evidence="1 6">Required for the transposition of the insertion element.</text>
</comment>
<keyword evidence="8" id="KW-1185">Reference proteome</keyword>
<dbReference type="GO" id="GO:0004803">
    <property type="term" value="F:transposase activity"/>
    <property type="evidence" value="ECO:0007669"/>
    <property type="project" value="UniProtKB-UniRule"/>
</dbReference>
<dbReference type="EMBL" id="JAAKDE010000059">
    <property type="protein sequence ID" value="MBA2134118.1"/>
    <property type="molecule type" value="Genomic_DNA"/>
</dbReference>
<sequence>RVCNMAVHVVCGVNLEGKREVLAVEPMYEESEASYTALFTGLKKRGLKNVWLAVSDAHQGLVSAIKKSFVGCSWQRCKVHFMRNILVHVPAKDKESFAAKLKQIWQQPDYESAKRYAELLIEEYEARFPKAVEVLANGLEDSLQFYGFPEIDAKKISSTNMLERLHKEIRRRSKVVGIFPSMDSYIRLISCYLIEYAEDWETSKCYIRKEILQHILARRNAA</sequence>
<comment type="caution">
    <text evidence="7">The sequence shown here is derived from an EMBL/GenBank/DDBJ whole genome shotgun (WGS) entry which is preliminary data.</text>
</comment>
<reference evidence="7" key="1">
    <citation type="submission" date="2020-06" db="EMBL/GenBank/DDBJ databases">
        <title>Novel chitinolytic bacterium.</title>
        <authorList>
            <person name="Ungkulpasvich U."/>
            <person name="Kosugi A."/>
            <person name="Uke A."/>
        </authorList>
    </citation>
    <scope>NUCLEOTIDE SEQUENCE</scope>
    <source>
        <strain evidence="7">UUS1-1</strain>
    </source>
</reference>
<organism evidence="7 8">
    <name type="scientific">Capillibacterium thermochitinicola</name>
    <dbReference type="NCBI Taxonomy" id="2699427"/>
    <lineage>
        <taxon>Bacteria</taxon>
        <taxon>Bacillati</taxon>
        <taxon>Bacillota</taxon>
        <taxon>Capillibacterium</taxon>
    </lineage>
</organism>
<dbReference type="Proteomes" id="UP000657177">
    <property type="component" value="Unassembled WGS sequence"/>
</dbReference>
<proteinExistence type="inferred from homology"/>
<name>A0A8J6LNY2_9FIRM</name>
<keyword evidence="5 6" id="KW-0233">DNA recombination</keyword>
<dbReference type="PANTHER" id="PTHR33217">
    <property type="entry name" value="TRANSPOSASE FOR INSERTION SEQUENCE ELEMENT IS1081"/>
    <property type="match status" value="1"/>
</dbReference>
<dbReference type="InterPro" id="IPR001207">
    <property type="entry name" value="Transposase_mutator"/>
</dbReference>
<comment type="similarity">
    <text evidence="2 6">Belongs to the transposase mutator family.</text>
</comment>
<evidence type="ECO:0000256" key="1">
    <source>
        <dbReference type="ARBA" id="ARBA00002190"/>
    </source>
</evidence>
<keyword evidence="3 6" id="KW-0815">Transposition</keyword>
<feature type="non-terminal residue" evidence="7">
    <location>
        <position position="1"/>
    </location>
</feature>
<dbReference type="GO" id="GO:0006313">
    <property type="term" value="P:DNA transposition"/>
    <property type="evidence" value="ECO:0007669"/>
    <property type="project" value="UniProtKB-UniRule"/>
</dbReference>
<keyword evidence="4 6" id="KW-0238">DNA-binding</keyword>
<evidence type="ECO:0000256" key="4">
    <source>
        <dbReference type="ARBA" id="ARBA00023125"/>
    </source>
</evidence>
<evidence type="ECO:0000313" key="8">
    <source>
        <dbReference type="Proteomes" id="UP000657177"/>
    </source>
</evidence>
<evidence type="ECO:0000256" key="6">
    <source>
        <dbReference type="RuleBase" id="RU365089"/>
    </source>
</evidence>
<dbReference type="RefSeq" id="WP_181340579.1">
    <property type="nucleotide sequence ID" value="NZ_JAAKDE010000059.1"/>
</dbReference>
<evidence type="ECO:0000256" key="3">
    <source>
        <dbReference type="ARBA" id="ARBA00022578"/>
    </source>
</evidence>
<protein>
    <recommendedName>
        <fullName evidence="6">Mutator family transposase</fullName>
    </recommendedName>
</protein>
<evidence type="ECO:0000256" key="5">
    <source>
        <dbReference type="ARBA" id="ARBA00023172"/>
    </source>
</evidence>
<evidence type="ECO:0000313" key="7">
    <source>
        <dbReference type="EMBL" id="MBA2134118.1"/>
    </source>
</evidence>
<dbReference type="Pfam" id="PF00872">
    <property type="entry name" value="Transposase_mut"/>
    <property type="match status" value="1"/>
</dbReference>
<dbReference type="GO" id="GO:0003677">
    <property type="term" value="F:DNA binding"/>
    <property type="evidence" value="ECO:0007669"/>
    <property type="project" value="UniProtKB-UniRule"/>
</dbReference>
<evidence type="ECO:0000256" key="2">
    <source>
        <dbReference type="ARBA" id="ARBA00010961"/>
    </source>
</evidence>